<dbReference type="AlphaFoldDB" id="A0A3G1KY72"/>
<dbReference type="EMBL" id="CP017634">
    <property type="protein sequence ID" value="ATW27360.1"/>
    <property type="molecule type" value="Genomic_DNA"/>
</dbReference>
<dbReference type="OrthoDB" id="9769886at2"/>
<accession>A0A3G1KY72</accession>
<reference evidence="2 3" key="1">
    <citation type="submission" date="2016-10" db="EMBL/GenBank/DDBJ databases">
        <title>Complete Genome Sequence of Peptococcaceae strain DCMF.</title>
        <authorList>
            <person name="Edwards R.J."/>
            <person name="Holland S.I."/>
            <person name="Deshpande N.P."/>
            <person name="Wong Y.K."/>
            <person name="Ertan H."/>
            <person name="Manefield M."/>
            <person name="Russell T.L."/>
            <person name="Lee M.J."/>
        </authorList>
    </citation>
    <scope>NUCLEOTIDE SEQUENCE [LARGE SCALE GENOMIC DNA]</scope>
    <source>
        <strain evidence="2 3">DCMF</strain>
    </source>
</reference>
<dbReference type="NCBIfam" id="NF040747">
    <property type="entry name" value="reduct_C_alpha"/>
    <property type="match status" value="1"/>
</dbReference>
<dbReference type="PIRSF" id="PIRSF036593">
    <property type="entry name" value="GrdD"/>
    <property type="match status" value="1"/>
</dbReference>
<evidence type="ECO:0000313" key="3">
    <source>
        <dbReference type="Proteomes" id="UP000323521"/>
    </source>
</evidence>
<dbReference type="InterPro" id="IPR003664">
    <property type="entry name" value="FA_synthesis"/>
</dbReference>
<dbReference type="GO" id="GO:0006633">
    <property type="term" value="P:fatty acid biosynthetic process"/>
    <property type="evidence" value="ECO:0007669"/>
    <property type="project" value="InterPro"/>
</dbReference>
<dbReference type="InterPro" id="IPR012116">
    <property type="entry name" value="Gly_reductase_pC_asu"/>
</dbReference>
<dbReference type="KEGG" id="fwa:DCMF_23720"/>
<organism evidence="2 3">
    <name type="scientific">Formimonas warabiya</name>
    <dbReference type="NCBI Taxonomy" id="1761012"/>
    <lineage>
        <taxon>Bacteria</taxon>
        <taxon>Bacillati</taxon>
        <taxon>Bacillota</taxon>
        <taxon>Clostridia</taxon>
        <taxon>Eubacteriales</taxon>
        <taxon>Peptococcaceae</taxon>
        <taxon>Candidatus Formimonas</taxon>
    </lineage>
</organism>
<dbReference type="Gene3D" id="3.40.718.10">
    <property type="entry name" value="Isopropylmalate Dehydrogenase"/>
    <property type="match status" value="1"/>
</dbReference>
<proteinExistence type="predicted"/>
<evidence type="ECO:0000313" key="2">
    <source>
        <dbReference type="EMBL" id="ATW27360.1"/>
    </source>
</evidence>
<sequence length="388" mass="40995">MGVNRIRDTIAEAFEEVADALETGSFGKKTRVGLTILGSEHGPQELVRGAELAQSQNPDLQAVVIGAGVKTYLETAEASDEKEAHAKMDQMLRDGFLDAAVTMHYSFPIGVSTVGRVITPAKGKKMLLATTTGTSATERVSAMLKNTVYGIAVAKACGNHHPSVGILNIDGARQVERALRKLQERGYPISLIESTRADGGVVMRGNDLLMGVPDVMVQDSLTGNVLMKVFSASSSGGSYESLGDGYGPGVGENYDRIICIISRASGAPVIAGAIRFAADCAKGKLVQKAKDEFAAARKAGWDDFVKSLSCSAVPAAKGTGAEVVVPPKKPVSDSIPGVEVMELEEAVSLLWKENIYAESGMGCTGPIVMVAPEDKEKAFELLKKNEYL</sequence>
<name>A0A3G1KY72_FORW1</name>
<protein>
    <submittedName>
        <fullName evidence="2">Glycine reductase</fullName>
    </submittedName>
</protein>
<dbReference type="SUPFAM" id="SSF53659">
    <property type="entry name" value="Isocitrate/Isopropylmalate dehydrogenase-like"/>
    <property type="match status" value="1"/>
</dbReference>
<keyword evidence="3" id="KW-1185">Reference proteome</keyword>
<dbReference type="Pfam" id="PF02504">
    <property type="entry name" value="FA_synthesis"/>
    <property type="match status" value="1"/>
</dbReference>
<dbReference type="RefSeq" id="WP_148136711.1">
    <property type="nucleotide sequence ID" value="NZ_CP017634.1"/>
</dbReference>
<dbReference type="Proteomes" id="UP000323521">
    <property type="component" value="Chromosome"/>
</dbReference>
<evidence type="ECO:0000256" key="1">
    <source>
        <dbReference type="PIRSR" id="PIRSR036593-50"/>
    </source>
</evidence>
<feature type="active site" evidence="1">
    <location>
        <position position="363"/>
    </location>
</feature>
<gene>
    <name evidence="2" type="ORF">DCMF_23720</name>
</gene>
<dbReference type="GO" id="GO:0016747">
    <property type="term" value="F:acyltransferase activity, transferring groups other than amino-acyl groups"/>
    <property type="evidence" value="ECO:0007669"/>
    <property type="project" value="InterPro"/>
</dbReference>